<feature type="domain" description="Histidine kinase" evidence="15">
    <location>
        <begin position="261"/>
        <end position="477"/>
    </location>
</feature>
<reference evidence="17 18" key="1">
    <citation type="submission" date="2024-11" db="EMBL/GenBank/DDBJ databases">
        <authorList>
            <person name="Heng Y.C."/>
            <person name="Lim A.C.H."/>
            <person name="Lee J.K.Y."/>
            <person name="Kittelmann S."/>
        </authorList>
    </citation>
    <scope>NUCLEOTIDE SEQUENCE [LARGE SCALE GENOMIC DNA]</scope>
    <source>
        <strain evidence="17 18">WILCCON 0185</strain>
    </source>
</reference>
<dbReference type="EMBL" id="JBJHZZ010000011">
    <property type="protein sequence ID" value="MFL0247996.1"/>
    <property type="molecule type" value="Genomic_DNA"/>
</dbReference>
<dbReference type="PRINTS" id="PR00344">
    <property type="entry name" value="BCTRLSENSOR"/>
</dbReference>
<dbReference type="InterPro" id="IPR036097">
    <property type="entry name" value="HisK_dim/P_sf"/>
</dbReference>
<evidence type="ECO:0000313" key="17">
    <source>
        <dbReference type="EMBL" id="MFL0247996.1"/>
    </source>
</evidence>
<keyword evidence="5" id="KW-0597">Phosphoprotein</keyword>
<dbReference type="SMART" id="SM00387">
    <property type="entry name" value="HATPase_c"/>
    <property type="match status" value="1"/>
</dbReference>
<dbReference type="EC" id="2.7.13.3" evidence="3"/>
<dbReference type="PANTHER" id="PTHR45528">
    <property type="entry name" value="SENSOR HISTIDINE KINASE CPXA"/>
    <property type="match status" value="1"/>
</dbReference>
<keyword evidence="4" id="KW-1003">Cell membrane</keyword>
<dbReference type="GO" id="GO:0005524">
    <property type="term" value="F:ATP binding"/>
    <property type="evidence" value="ECO:0007669"/>
    <property type="project" value="UniProtKB-KW"/>
</dbReference>
<dbReference type="Pfam" id="PF02518">
    <property type="entry name" value="HATPase_c"/>
    <property type="match status" value="1"/>
</dbReference>
<dbReference type="InterPro" id="IPR005467">
    <property type="entry name" value="His_kinase_dom"/>
</dbReference>
<evidence type="ECO:0000256" key="1">
    <source>
        <dbReference type="ARBA" id="ARBA00000085"/>
    </source>
</evidence>
<evidence type="ECO:0000256" key="3">
    <source>
        <dbReference type="ARBA" id="ARBA00012438"/>
    </source>
</evidence>
<evidence type="ECO:0000256" key="6">
    <source>
        <dbReference type="ARBA" id="ARBA00022679"/>
    </source>
</evidence>
<dbReference type="Gene3D" id="1.10.287.130">
    <property type="match status" value="1"/>
</dbReference>
<comment type="catalytic activity">
    <reaction evidence="1">
        <text>ATP + protein L-histidine = ADP + protein N-phospho-L-histidine.</text>
        <dbReference type="EC" id="2.7.13.3"/>
    </reaction>
</comment>
<dbReference type="InterPro" id="IPR004358">
    <property type="entry name" value="Sig_transdc_His_kin-like_C"/>
</dbReference>
<evidence type="ECO:0000256" key="5">
    <source>
        <dbReference type="ARBA" id="ARBA00022553"/>
    </source>
</evidence>
<dbReference type="InterPro" id="IPR003661">
    <property type="entry name" value="HisK_dim/P_dom"/>
</dbReference>
<proteinExistence type="predicted"/>
<keyword evidence="10 17" id="KW-0067">ATP-binding</keyword>
<evidence type="ECO:0000256" key="12">
    <source>
        <dbReference type="ARBA" id="ARBA00023012"/>
    </source>
</evidence>
<evidence type="ECO:0000256" key="9">
    <source>
        <dbReference type="ARBA" id="ARBA00022777"/>
    </source>
</evidence>
<evidence type="ECO:0000256" key="10">
    <source>
        <dbReference type="ARBA" id="ARBA00022840"/>
    </source>
</evidence>
<accession>A0ABW8T6S5</accession>
<comment type="subcellular location">
    <subcellularLocation>
        <location evidence="2">Cell membrane</location>
        <topology evidence="2">Multi-pass membrane protein</topology>
    </subcellularLocation>
</comment>
<evidence type="ECO:0000256" key="11">
    <source>
        <dbReference type="ARBA" id="ARBA00022989"/>
    </source>
</evidence>
<dbReference type="SUPFAM" id="SSF158472">
    <property type="entry name" value="HAMP domain-like"/>
    <property type="match status" value="1"/>
</dbReference>
<dbReference type="PROSITE" id="PS50109">
    <property type="entry name" value="HIS_KIN"/>
    <property type="match status" value="1"/>
</dbReference>
<evidence type="ECO:0000259" key="15">
    <source>
        <dbReference type="PROSITE" id="PS50109"/>
    </source>
</evidence>
<keyword evidence="8" id="KW-0547">Nucleotide-binding</keyword>
<dbReference type="SMART" id="SM00304">
    <property type="entry name" value="HAMP"/>
    <property type="match status" value="1"/>
</dbReference>
<dbReference type="CDD" id="cd00082">
    <property type="entry name" value="HisKA"/>
    <property type="match status" value="1"/>
</dbReference>
<evidence type="ECO:0000256" key="13">
    <source>
        <dbReference type="ARBA" id="ARBA00023136"/>
    </source>
</evidence>
<comment type="caution">
    <text evidence="17">The sequence shown here is derived from an EMBL/GenBank/DDBJ whole genome shotgun (WGS) entry which is preliminary data.</text>
</comment>
<dbReference type="Pfam" id="PF00672">
    <property type="entry name" value="HAMP"/>
    <property type="match status" value="1"/>
</dbReference>
<sequence>MGLKLRKGLFSKMIATYFLIVAFSFIIIATFLSVWFQNYYFSQRRHQLQKESLLIKPFAIDYIKYTGRYSEDDRKQALKVLSSYSSADIWLVDSIGYVYSVSDDKFNNLKGRQVLSSGLDELRAGKVYERQGTFENIISNQSHIYAIPVLDENNAFCGAIIMITPLSEINNPLKDVYRIIWITAVFAIIISSFIIYYFSERIIIRPLAEINSVAKKISKGDVEKRVKLNSNDEIGELTESFNFMADNLEKVEKARRDFISNVSHEIRSPITSIKGFISGILDGVIPKDKENYYLSIAYEEIQRLTRLVNDLLDLSAIEAGQFKLRINELDINEIIRLTVIKFETRIKEKKLKVDVCFNQEHQYVAGDRDRLIQVITNLLDNAIKYVNDGGNISIYTKIKGEKVLISVFNDGPTISKEDLSHIWDRFYKADKSRTSKVSTGLGLPIVRNILTQHGEDIWVENKEGEGVTFTFTLKRIK</sequence>
<keyword evidence="18" id="KW-1185">Reference proteome</keyword>
<keyword evidence="12" id="KW-0902">Two-component regulatory system</keyword>
<dbReference type="SUPFAM" id="SSF55874">
    <property type="entry name" value="ATPase domain of HSP90 chaperone/DNA topoisomerase II/histidine kinase"/>
    <property type="match status" value="1"/>
</dbReference>
<dbReference type="InterPro" id="IPR050398">
    <property type="entry name" value="HssS/ArlS-like"/>
</dbReference>
<dbReference type="Pfam" id="PF00512">
    <property type="entry name" value="HisKA"/>
    <property type="match status" value="1"/>
</dbReference>
<dbReference type="CDD" id="cd06225">
    <property type="entry name" value="HAMP"/>
    <property type="match status" value="1"/>
</dbReference>
<feature type="domain" description="HAMP" evidence="16">
    <location>
        <begin position="201"/>
        <end position="253"/>
    </location>
</feature>
<evidence type="ECO:0000256" key="2">
    <source>
        <dbReference type="ARBA" id="ARBA00004651"/>
    </source>
</evidence>
<dbReference type="PROSITE" id="PS50885">
    <property type="entry name" value="HAMP"/>
    <property type="match status" value="1"/>
</dbReference>
<feature type="transmembrane region" description="Helical" evidence="14">
    <location>
        <begin position="179"/>
        <end position="198"/>
    </location>
</feature>
<gene>
    <name evidence="17" type="ORF">ACJDUG_13560</name>
</gene>
<evidence type="ECO:0000313" key="18">
    <source>
        <dbReference type="Proteomes" id="UP001623591"/>
    </source>
</evidence>
<dbReference type="Gene3D" id="3.30.565.10">
    <property type="entry name" value="Histidine kinase-like ATPase, C-terminal domain"/>
    <property type="match status" value="1"/>
</dbReference>
<evidence type="ECO:0000256" key="7">
    <source>
        <dbReference type="ARBA" id="ARBA00022692"/>
    </source>
</evidence>
<evidence type="ECO:0000256" key="4">
    <source>
        <dbReference type="ARBA" id="ARBA00022475"/>
    </source>
</evidence>
<dbReference type="Gene3D" id="6.10.340.10">
    <property type="match status" value="1"/>
</dbReference>
<evidence type="ECO:0000259" key="16">
    <source>
        <dbReference type="PROSITE" id="PS50885"/>
    </source>
</evidence>
<dbReference type="RefSeq" id="WP_406770427.1">
    <property type="nucleotide sequence ID" value="NZ_JBJHZZ010000011.1"/>
</dbReference>
<keyword evidence="11 14" id="KW-1133">Transmembrane helix</keyword>
<keyword evidence="6" id="KW-0808">Transferase</keyword>
<dbReference type="SUPFAM" id="SSF47384">
    <property type="entry name" value="Homodimeric domain of signal transducing histidine kinase"/>
    <property type="match status" value="1"/>
</dbReference>
<name>A0ABW8T6S5_9CLOT</name>
<organism evidence="17 18">
    <name type="scientific">Candidatus Clostridium stratigraminis</name>
    <dbReference type="NCBI Taxonomy" id="3381661"/>
    <lineage>
        <taxon>Bacteria</taxon>
        <taxon>Bacillati</taxon>
        <taxon>Bacillota</taxon>
        <taxon>Clostridia</taxon>
        <taxon>Eubacteriales</taxon>
        <taxon>Clostridiaceae</taxon>
        <taxon>Clostridium</taxon>
    </lineage>
</organism>
<dbReference type="Proteomes" id="UP001623591">
    <property type="component" value="Unassembled WGS sequence"/>
</dbReference>
<dbReference type="SMART" id="SM00388">
    <property type="entry name" value="HisKA"/>
    <property type="match status" value="1"/>
</dbReference>
<dbReference type="InterPro" id="IPR003660">
    <property type="entry name" value="HAMP_dom"/>
</dbReference>
<dbReference type="InterPro" id="IPR036890">
    <property type="entry name" value="HATPase_C_sf"/>
</dbReference>
<keyword evidence="7 14" id="KW-0812">Transmembrane</keyword>
<protein>
    <recommendedName>
        <fullName evidence="3">histidine kinase</fullName>
        <ecNumber evidence="3">2.7.13.3</ecNumber>
    </recommendedName>
</protein>
<keyword evidence="13 14" id="KW-0472">Membrane</keyword>
<dbReference type="InterPro" id="IPR003594">
    <property type="entry name" value="HATPase_dom"/>
</dbReference>
<evidence type="ECO:0000256" key="8">
    <source>
        <dbReference type="ARBA" id="ARBA00022741"/>
    </source>
</evidence>
<feature type="transmembrane region" description="Helical" evidence="14">
    <location>
        <begin position="14"/>
        <end position="36"/>
    </location>
</feature>
<evidence type="ECO:0000256" key="14">
    <source>
        <dbReference type="SAM" id="Phobius"/>
    </source>
</evidence>
<dbReference type="PANTHER" id="PTHR45528:SF1">
    <property type="entry name" value="SENSOR HISTIDINE KINASE CPXA"/>
    <property type="match status" value="1"/>
</dbReference>
<keyword evidence="9" id="KW-0418">Kinase</keyword>